<proteinExistence type="predicted"/>
<evidence type="ECO:0000259" key="1">
    <source>
        <dbReference type="PROSITE" id="PS51186"/>
    </source>
</evidence>
<keyword evidence="2" id="KW-0808">Transferase</keyword>
<dbReference type="EMBL" id="CP032568">
    <property type="protein sequence ID" value="AYF77669.1"/>
    <property type="molecule type" value="Genomic_DNA"/>
</dbReference>
<dbReference type="GO" id="GO:0016747">
    <property type="term" value="F:acyltransferase activity, transferring groups other than amino-acyl groups"/>
    <property type="evidence" value="ECO:0007669"/>
    <property type="project" value="InterPro"/>
</dbReference>
<reference evidence="2 3" key="1">
    <citation type="submission" date="2018-09" db="EMBL/GenBank/DDBJ databases">
        <title>Nocardia yunnanensis sp. nov., an actinomycete isolated from a soil sample.</title>
        <authorList>
            <person name="Zhang J."/>
        </authorList>
    </citation>
    <scope>NUCLEOTIDE SEQUENCE [LARGE SCALE GENOMIC DNA]</scope>
    <source>
        <strain evidence="2 3">CFHS0054</strain>
    </source>
</reference>
<dbReference type="RefSeq" id="WP_120742361.1">
    <property type="nucleotide sequence ID" value="NZ_CP032568.1"/>
</dbReference>
<name>A0A386ZLZ2_9NOCA</name>
<organism evidence="2 3">
    <name type="scientific">Nocardia yunnanensis</name>
    <dbReference type="NCBI Taxonomy" id="2382165"/>
    <lineage>
        <taxon>Bacteria</taxon>
        <taxon>Bacillati</taxon>
        <taxon>Actinomycetota</taxon>
        <taxon>Actinomycetes</taxon>
        <taxon>Mycobacteriales</taxon>
        <taxon>Nocardiaceae</taxon>
        <taxon>Nocardia</taxon>
    </lineage>
</organism>
<evidence type="ECO:0000313" key="2">
    <source>
        <dbReference type="EMBL" id="AYF77669.1"/>
    </source>
</evidence>
<dbReference type="InterPro" id="IPR000182">
    <property type="entry name" value="GNAT_dom"/>
</dbReference>
<dbReference type="CDD" id="cd04301">
    <property type="entry name" value="NAT_SF"/>
    <property type="match status" value="1"/>
</dbReference>
<dbReference type="SUPFAM" id="SSF55729">
    <property type="entry name" value="Acyl-CoA N-acyltransferases (Nat)"/>
    <property type="match status" value="1"/>
</dbReference>
<dbReference type="PROSITE" id="PS51186">
    <property type="entry name" value="GNAT"/>
    <property type="match status" value="1"/>
</dbReference>
<dbReference type="Pfam" id="PF00583">
    <property type="entry name" value="Acetyltransf_1"/>
    <property type="match status" value="1"/>
</dbReference>
<dbReference type="OrthoDB" id="4520442at2"/>
<feature type="domain" description="N-acetyltransferase" evidence="1">
    <location>
        <begin position="146"/>
        <end position="289"/>
    </location>
</feature>
<dbReference type="InterPro" id="IPR016181">
    <property type="entry name" value="Acyl_CoA_acyltransferase"/>
</dbReference>
<accession>A0A386ZLZ2</accession>
<dbReference type="AlphaFoldDB" id="A0A386ZLZ2"/>
<dbReference type="Gene3D" id="3.40.630.30">
    <property type="match status" value="1"/>
</dbReference>
<keyword evidence="3" id="KW-1185">Reference proteome</keyword>
<dbReference type="Proteomes" id="UP000267164">
    <property type="component" value="Chromosome"/>
</dbReference>
<evidence type="ECO:0000313" key="3">
    <source>
        <dbReference type="Proteomes" id="UP000267164"/>
    </source>
</evidence>
<gene>
    <name evidence="2" type="ORF">D7D52_31970</name>
</gene>
<sequence>MSEVETPATEPADERAGALLRQRQLALCNYLDASADIATTRIRANLTGWHRWLQHLPGSPVARATARRDALTRELAVHGVGADDHRWGVLSGAYVRGLGAALCLEDTLSDLILRYGSEAAHWTGRLRALVRATVAARPQAAVGDRAVVAKLTEELLEVTRAAPDEAARQRLCDHLPGVLRPVPCDIEALRRADALVEVVFDVYADTVKLDNITVNPELRGTGLGTAVLQHLCRAADAHHLYIVGQLVPTFRDDDSAVPLLADWCRRHGFSVNERLGGRIARTPVSVPDPAAR</sequence>
<protein>
    <submittedName>
        <fullName evidence="2">GNAT family N-acetyltransferase</fullName>
    </submittedName>
</protein>
<dbReference type="KEGG" id="nyu:D7D52_31970"/>